<dbReference type="RefSeq" id="WP_164038864.1">
    <property type="nucleotide sequence ID" value="NZ_JAAGNZ010000001.1"/>
</dbReference>
<dbReference type="Proteomes" id="UP000477386">
    <property type="component" value="Unassembled WGS sequence"/>
</dbReference>
<reference evidence="2 3" key="1">
    <citation type="submission" date="2020-02" db="EMBL/GenBank/DDBJ databases">
        <title>Draft genome sequence of two Spirosoma agri KCTC 52727 and Spirosoma terrae KCTC 52035.</title>
        <authorList>
            <person name="Rojas J."/>
            <person name="Ambika Manirajan B."/>
            <person name="Ratering S."/>
            <person name="Suarez C."/>
            <person name="Schnell S."/>
        </authorList>
    </citation>
    <scope>NUCLEOTIDE SEQUENCE [LARGE SCALE GENOMIC DNA]</scope>
    <source>
        <strain evidence="2 3">KCTC 52727</strain>
    </source>
</reference>
<name>A0A6M0IIB1_9BACT</name>
<feature type="region of interest" description="Disordered" evidence="1">
    <location>
        <begin position="1"/>
        <end position="23"/>
    </location>
</feature>
<organism evidence="2 3">
    <name type="scientific">Spirosoma agri</name>
    <dbReference type="NCBI Taxonomy" id="1987381"/>
    <lineage>
        <taxon>Bacteria</taxon>
        <taxon>Pseudomonadati</taxon>
        <taxon>Bacteroidota</taxon>
        <taxon>Cytophagia</taxon>
        <taxon>Cytophagales</taxon>
        <taxon>Cytophagaceae</taxon>
        <taxon>Spirosoma</taxon>
    </lineage>
</organism>
<dbReference type="AlphaFoldDB" id="A0A6M0IIB1"/>
<dbReference type="EMBL" id="JAAGNZ010000001">
    <property type="protein sequence ID" value="NEU67924.1"/>
    <property type="molecule type" value="Genomic_DNA"/>
</dbReference>
<comment type="caution">
    <text evidence="2">The sequence shown here is derived from an EMBL/GenBank/DDBJ whole genome shotgun (WGS) entry which is preliminary data.</text>
</comment>
<proteinExistence type="predicted"/>
<evidence type="ECO:0000313" key="3">
    <source>
        <dbReference type="Proteomes" id="UP000477386"/>
    </source>
</evidence>
<protein>
    <submittedName>
        <fullName evidence="2">Uncharacterized protein</fullName>
    </submittedName>
</protein>
<keyword evidence="3" id="KW-1185">Reference proteome</keyword>
<evidence type="ECO:0000313" key="2">
    <source>
        <dbReference type="EMBL" id="NEU67924.1"/>
    </source>
</evidence>
<evidence type="ECO:0000256" key="1">
    <source>
        <dbReference type="SAM" id="MobiDB-lite"/>
    </source>
</evidence>
<gene>
    <name evidence="2" type="ORF">GK091_13620</name>
</gene>
<sequence length="57" mass="6524">MSHPFTIIKGGQSDPKPPPKKFATFDNRRVLIDRIMAKHMADRDKAVRKLKAKHGIK</sequence>
<accession>A0A6M0IIB1</accession>